<gene>
    <name evidence="1" type="ORF">T458_13425</name>
</gene>
<comment type="caution">
    <text evidence="1">The sequence shown here is derived from an EMBL/GenBank/DDBJ whole genome shotgun (WGS) entry which is preliminary data.</text>
</comment>
<keyword evidence="2" id="KW-1185">Reference proteome</keyword>
<dbReference type="RefSeq" id="WP_023556604.1">
    <property type="nucleotide sequence ID" value="NZ_KI629782.1"/>
</dbReference>
<dbReference type="HOGENOM" id="CLU_982357_0_0_9"/>
<reference evidence="1 2" key="1">
    <citation type="journal article" date="2014" name="Genome Announc.">
        <title>Draft Genome Sequence of Brevibacillus panacihumi Strain W25, a Halotolerant Hydrocarbon-Degrading Bacterium.</title>
        <authorList>
            <person name="Wang X."/>
            <person name="Jin D."/>
            <person name="Zhou L."/>
            <person name="Wu L."/>
            <person name="An W."/>
            <person name="Chen Y."/>
            <person name="Zhao L."/>
        </authorList>
    </citation>
    <scope>NUCLEOTIDE SEQUENCE [LARGE SCALE GENOMIC DNA]</scope>
    <source>
        <strain evidence="1 2">W25</strain>
    </source>
</reference>
<dbReference type="AlphaFoldDB" id="V6M7S5"/>
<accession>V6M7S5</accession>
<dbReference type="Proteomes" id="UP000017973">
    <property type="component" value="Unassembled WGS sequence"/>
</dbReference>
<sequence>MVSRIIVKETPHIREQINKHKKFLEKPDLFNHAAMLDGQVYYNVQYWRWGKSKAAGYLILRSDGSVPPLAEARPVVRLFMSHNNAVISFTQDFARDKEKPVWMYQQKRDCLLELLPFCEHVMDAQTRQDAEDLIEMCQLMVNSVEELRAIYERGMHYHEEMLARNYTTIDDEKQMRDALLDSDYILYRRLRKQCEVQSAVDRIYHFFASSRLELAGKQSDMAKKLVSLLRDYRREELWRIMKQSIKDMEVQGVPYQDVLEMRQAVSEFNEKIFHSIMSSLRNP</sequence>
<proteinExistence type="predicted"/>
<evidence type="ECO:0000313" key="2">
    <source>
        <dbReference type="Proteomes" id="UP000017973"/>
    </source>
</evidence>
<dbReference type="STRING" id="1408254.T458_13425"/>
<name>V6M7S5_9BACL</name>
<evidence type="ECO:0000313" key="1">
    <source>
        <dbReference type="EMBL" id="EST54327.1"/>
    </source>
</evidence>
<dbReference type="OrthoDB" id="2463732at2"/>
<organism evidence="1 2">
    <name type="scientific">Brevibacillus panacihumi W25</name>
    <dbReference type="NCBI Taxonomy" id="1408254"/>
    <lineage>
        <taxon>Bacteria</taxon>
        <taxon>Bacillati</taxon>
        <taxon>Bacillota</taxon>
        <taxon>Bacilli</taxon>
        <taxon>Bacillales</taxon>
        <taxon>Paenibacillaceae</taxon>
        <taxon>Brevibacillus</taxon>
    </lineage>
</organism>
<protein>
    <submittedName>
        <fullName evidence="1">Uncharacterized protein</fullName>
    </submittedName>
</protein>
<dbReference type="EMBL" id="AYJU01000016">
    <property type="protein sequence ID" value="EST54327.1"/>
    <property type="molecule type" value="Genomic_DNA"/>
</dbReference>
<dbReference type="PATRIC" id="fig|1408254.3.peg.2648"/>